<evidence type="ECO:0000313" key="2">
    <source>
        <dbReference type="Proteomes" id="UP000052008"/>
    </source>
</evidence>
<organism evidence="1 2">
    <name type="scientific">candidate division TA06 bacterium DG_24</name>
    <dbReference type="NCBI Taxonomy" id="1703770"/>
    <lineage>
        <taxon>Bacteria</taxon>
        <taxon>Bacteria division TA06</taxon>
    </lineage>
</organism>
<dbReference type="AlphaFoldDB" id="A0A0S7WVV4"/>
<evidence type="ECO:0000313" key="1">
    <source>
        <dbReference type="EMBL" id="KPJ53756.1"/>
    </source>
</evidence>
<dbReference type="STRING" id="1703770.AMJ39_03375"/>
<proteinExistence type="predicted"/>
<gene>
    <name evidence="1" type="ORF">AMJ39_03375</name>
</gene>
<dbReference type="EMBL" id="LIZS01000013">
    <property type="protein sequence ID" value="KPJ53756.1"/>
    <property type="molecule type" value="Genomic_DNA"/>
</dbReference>
<reference evidence="1 2" key="1">
    <citation type="journal article" date="2015" name="Microbiome">
        <title>Genomic resolution of linkages in carbon, nitrogen, and sulfur cycling among widespread estuary sediment bacteria.</title>
        <authorList>
            <person name="Baker B.J."/>
            <person name="Lazar C.S."/>
            <person name="Teske A.P."/>
            <person name="Dick G.J."/>
        </authorList>
    </citation>
    <scope>NUCLEOTIDE SEQUENCE [LARGE SCALE GENOMIC DNA]</scope>
    <source>
        <strain evidence="1">DG_24</strain>
    </source>
</reference>
<name>A0A0S7WVV4_UNCT6</name>
<protein>
    <submittedName>
        <fullName evidence="1">Uncharacterized protein</fullName>
    </submittedName>
</protein>
<accession>A0A0S7WVV4</accession>
<sequence>MTSFLDDGCGLYIEGNDFGMHHHACSLYGYFGCAYLGDGNNYYNVARLDGQAGSLAEGMVFHMLYGQEPDIFPDEIGNAGGALLFLSQDGIGRGVQHSPLGYEYRAIHLTVPFGALIDEESTKSQLMARYVDFLWSTIHVGVDPDTTLIPQGGILEYDWSLVNNSGVPQSVWARSRVRLPGGTVLPLLGPVPVTLGPGQQVSGHRVHGVPANAPIGEYVYIVEVGVPPDSLIDQARFAFSVESGMRVDGASGSD</sequence>
<comment type="caution">
    <text evidence="1">The sequence shown here is derived from an EMBL/GenBank/DDBJ whole genome shotgun (WGS) entry which is preliminary data.</text>
</comment>
<dbReference type="Proteomes" id="UP000052008">
    <property type="component" value="Unassembled WGS sequence"/>
</dbReference>